<name>A0A395HLK3_ASPHC</name>
<dbReference type="InterPro" id="IPR044149">
    <property type="entry name" value="Nitrilases_CHs"/>
</dbReference>
<evidence type="ECO:0000256" key="3">
    <source>
        <dbReference type="ARBA" id="ARBA00036406"/>
    </source>
</evidence>
<dbReference type="STRING" id="1450537.A0A395HLK3"/>
<keyword evidence="2 6" id="KW-0378">Hydrolase</keyword>
<accession>A0A395HLK3</accession>
<reference evidence="6 7" key="1">
    <citation type="submission" date="2018-02" db="EMBL/GenBank/DDBJ databases">
        <title>The genomes of Aspergillus section Nigri reveals drivers in fungal speciation.</title>
        <authorList>
            <consortium name="DOE Joint Genome Institute"/>
            <person name="Vesth T.C."/>
            <person name="Nybo J."/>
            <person name="Theobald S."/>
            <person name="Brandl J."/>
            <person name="Frisvad J.C."/>
            <person name="Nielsen K.F."/>
            <person name="Lyhne E.K."/>
            <person name="Kogle M.E."/>
            <person name="Kuo A."/>
            <person name="Riley R."/>
            <person name="Clum A."/>
            <person name="Nolan M."/>
            <person name="Lipzen A."/>
            <person name="Salamov A."/>
            <person name="Henrissat B."/>
            <person name="Wiebenga A."/>
            <person name="De vries R.P."/>
            <person name="Grigoriev I.V."/>
            <person name="Mortensen U.H."/>
            <person name="Andersen M.R."/>
            <person name="Baker S.E."/>
        </authorList>
    </citation>
    <scope>NUCLEOTIDE SEQUENCE [LARGE SCALE GENOMIC DNA]</scope>
    <source>
        <strain evidence="6 7">CBS 101889</strain>
    </source>
</reference>
<dbReference type="GO" id="GO:0000257">
    <property type="term" value="F:nitrilase activity"/>
    <property type="evidence" value="ECO:0007669"/>
    <property type="project" value="UniProtKB-EC"/>
</dbReference>
<dbReference type="SUPFAM" id="SSF56317">
    <property type="entry name" value="Carbon-nitrogen hydrolase"/>
    <property type="match status" value="1"/>
</dbReference>
<sequence length="204" mass="22289">MSSQQLVRVTVAKTCQLIVEAAQNKAQNALPIDSPEMAQITSCAQVNSIAVSLGFTESDHGSLFTAQALIGPDGTIHPHRRKMEPTHMERTIFGDALGESSDSVANLEPIRVGHLSCWEHFQPLLKYQTLSSVVFGPDGRRLTEPMEGTKECIIYADLDMDLILASKMFANPVGHYSGPGLMWLGVCKDVKKRVVDEVDGLPKL</sequence>
<dbReference type="OrthoDB" id="10250282at2759"/>
<keyword evidence="7" id="KW-1185">Reference proteome</keyword>
<gene>
    <name evidence="6" type="ORF">BO97DRAFT_464674</name>
</gene>
<dbReference type="EMBL" id="KZ824339">
    <property type="protein sequence ID" value="RAL07154.1"/>
    <property type="molecule type" value="Genomic_DNA"/>
</dbReference>
<evidence type="ECO:0000313" key="7">
    <source>
        <dbReference type="Proteomes" id="UP000248961"/>
    </source>
</evidence>
<evidence type="ECO:0000259" key="5">
    <source>
        <dbReference type="PROSITE" id="PS50263"/>
    </source>
</evidence>
<dbReference type="Proteomes" id="UP000248961">
    <property type="component" value="Unassembled WGS sequence"/>
</dbReference>
<evidence type="ECO:0000313" key="6">
    <source>
        <dbReference type="EMBL" id="RAL07154.1"/>
    </source>
</evidence>
<evidence type="ECO:0000256" key="4">
    <source>
        <dbReference type="ARBA" id="ARBA00039045"/>
    </source>
</evidence>
<comment type="catalytic activity">
    <reaction evidence="3">
        <text>a nitrile + 2 H2O = a carboxylate + NH4(+)</text>
        <dbReference type="Rhea" id="RHEA:21724"/>
        <dbReference type="ChEBI" id="CHEBI:15377"/>
        <dbReference type="ChEBI" id="CHEBI:18379"/>
        <dbReference type="ChEBI" id="CHEBI:28938"/>
        <dbReference type="ChEBI" id="CHEBI:29067"/>
        <dbReference type="EC" id="3.5.5.1"/>
    </reaction>
</comment>
<dbReference type="Gene3D" id="3.60.110.10">
    <property type="entry name" value="Carbon-nitrogen hydrolase"/>
    <property type="match status" value="1"/>
</dbReference>
<dbReference type="InterPro" id="IPR036526">
    <property type="entry name" value="C-N_Hydrolase_sf"/>
</dbReference>
<organism evidence="6 7">
    <name type="scientific">Aspergillus homomorphus (strain CBS 101889)</name>
    <dbReference type="NCBI Taxonomy" id="1450537"/>
    <lineage>
        <taxon>Eukaryota</taxon>
        <taxon>Fungi</taxon>
        <taxon>Dikarya</taxon>
        <taxon>Ascomycota</taxon>
        <taxon>Pezizomycotina</taxon>
        <taxon>Eurotiomycetes</taxon>
        <taxon>Eurotiomycetidae</taxon>
        <taxon>Eurotiales</taxon>
        <taxon>Aspergillaceae</taxon>
        <taxon>Aspergillus</taxon>
        <taxon>Aspergillus subgen. Circumdati</taxon>
    </lineage>
</organism>
<dbReference type="AlphaFoldDB" id="A0A395HLK3"/>
<dbReference type="GeneID" id="37203801"/>
<evidence type="ECO:0000256" key="1">
    <source>
        <dbReference type="ARBA" id="ARBA00008129"/>
    </source>
</evidence>
<dbReference type="PANTHER" id="PTHR46044">
    <property type="entry name" value="NITRILASE"/>
    <property type="match status" value="1"/>
</dbReference>
<feature type="domain" description="CN hydrolase" evidence="5">
    <location>
        <begin position="1"/>
        <end position="204"/>
    </location>
</feature>
<dbReference type="Pfam" id="PF00795">
    <property type="entry name" value="CN_hydrolase"/>
    <property type="match status" value="1"/>
</dbReference>
<dbReference type="RefSeq" id="XP_025546308.1">
    <property type="nucleotide sequence ID" value="XM_025699512.1"/>
</dbReference>
<dbReference type="PROSITE" id="PS50263">
    <property type="entry name" value="CN_HYDROLASE"/>
    <property type="match status" value="1"/>
</dbReference>
<proteinExistence type="inferred from homology"/>
<dbReference type="VEuPathDB" id="FungiDB:BO97DRAFT_464674"/>
<protein>
    <recommendedName>
        <fullName evidence="4">nitrilase</fullName>
        <ecNumber evidence="4">3.5.5.1</ecNumber>
    </recommendedName>
</protein>
<comment type="similarity">
    <text evidence="1">Belongs to the carbon-nitrogen hydrolase superfamily. Nitrilase family.</text>
</comment>
<dbReference type="EC" id="3.5.5.1" evidence="4"/>
<dbReference type="InterPro" id="IPR003010">
    <property type="entry name" value="C-N_Hydrolase"/>
</dbReference>
<dbReference type="PANTHER" id="PTHR46044:SF14">
    <property type="entry name" value="ARYLACETONITRILASE"/>
    <property type="match status" value="1"/>
</dbReference>
<evidence type="ECO:0000256" key="2">
    <source>
        <dbReference type="ARBA" id="ARBA00022801"/>
    </source>
</evidence>